<reference evidence="8" key="1">
    <citation type="submission" date="2012-12" db="EMBL/GenBank/DDBJ databases">
        <authorList>
            <person name="Hellsten U."/>
            <person name="Grimwood J."/>
            <person name="Chapman J.A."/>
            <person name="Shapiro H."/>
            <person name="Aerts A."/>
            <person name="Otillar R.P."/>
            <person name="Terry A.Y."/>
            <person name="Boore J.L."/>
            <person name="Simakov O."/>
            <person name="Marletaz F."/>
            <person name="Cho S.-J."/>
            <person name="Edsinger-Gonzales E."/>
            <person name="Havlak P."/>
            <person name="Kuo D.-H."/>
            <person name="Larsson T."/>
            <person name="Lv J."/>
            <person name="Arendt D."/>
            <person name="Savage R."/>
            <person name="Osoegawa K."/>
            <person name="de Jong P."/>
            <person name="Lindberg D.R."/>
            <person name="Seaver E.C."/>
            <person name="Weisblat D.A."/>
            <person name="Putnam N.H."/>
            <person name="Grigoriev I.V."/>
            <person name="Rokhsar D.S."/>
        </authorList>
    </citation>
    <scope>NUCLEOTIDE SEQUENCE</scope>
</reference>
<dbReference type="RefSeq" id="XP_009018413.1">
    <property type="nucleotide sequence ID" value="XM_009020165.1"/>
</dbReference>
<dbReference type="FunFam" id="3.30.420.10:FF:000003">
    <property type="entry name" value="Oligoribonuclease"/>
    <property type="match status" value="1"/>
</dbReference>
<dbReference type="Gene3D" id="3.30.420.10">
    <property type="entry name" value="Ribonuclease H-like superfamily/Ribonuclease H"/>
    <property type="match status" value="1"/>
</dbReference>
<dbReference type="InterPro" id="IPR036397">
    <property type="entry name" value="RNaseH_sf"/>
</dbReference>
<evidence type="ECO:0000313" key="6">
    <source>
        <dbReference type="EMBL" id="ESO03265.1"/>
    </source>
</evidence>
<reference evidence="6 8" key="2">
    <citation type="journal article" date="2013" name="Nature">
        <title>Insights into bilaterian evolution from three spiralian genomes.</title>
        <authorList>
            <person name="Simakov O."/>
            <person name="Marletaz F."/>
            <person name="Cho S.J."/>
            <person name="Edsinger-Gonzales E."/>
            <person name="Havlak P."/>
            <person name="Hellsten U."/>
            <person name="Kuo D.H."/>
            <person name="Larsson T."/>
            <person name="Lv J."/>
            <person name="Arendt D."/>
            <person name="Savage R."/>
            <person name="Osoegawa K."/>
            <person name="de Jong P."/>
            <person name="Grimwood J."/>
            <person name="Chapman J.A."/>
            <person name="Shapiro H."/>
            <person name="Aerts A."/>
            <person name="Otillar R.P."/>
            <person name="Terry A.Y."/>
            <person name="Boore J.L."/>
            <person name="Grigoriev I.V."/>
            <person name="Lindberg D.R."/>
            <person name="Seaver E.C."/>
            <person name="Weisblat D.A."/>
            <person name="Putnam N.H."/>
            <person name="Rokhsar D.S."/>
        </authorList>
    </citation>
    <scope>NUCLEOTIDE SEQUENCE</scope>
</reference>
<organism evidence="7 8">
    <name type="scientific">Helobdella robusta</name>
    <name type="common">Californian leech</name>
    <dbReference type="NCBI Taxonomy" id="6412"/>
    <lineage>
        <taxon>Eukaryota</taxon>
        <taxon>Metazoa</taxon>
        <taxon>Spiralia</taxon>
        <taxon>Lophotrochozoa</taxon>
        <taxon>Annelida</taxon>
        <taxon>Clitellata</taxon>
        <taxon>Hirudinea</taxon>
        <taxon>Rhynchobdellida</taxon>
        <taxon>Glossiphoniidae</taxon>
        <taxon>Helobdella</taxon>
    </lineage>
</organism>
<dbReference type="InParanoid" id="T1F6Y7"/>
<keyword evidence="2" id="KW-0540">Nuclease</keyword>
<dbReference type="KEGG" id="hro:HELRODRAFT_173544"/>
<dbReference type="GeneID" id="20204586"/>
<name>T1F6Y7_HELRO</name>
<dbReference type="InterPro" id="IPR013520">
    <property type="entry name" value="Ribonucl_H"/>
</dbReference>
<dbReference type="PANTHER" id="PTHR11046">
    <property type="entry name" value="OLIGORIBONUCLEASE, MITOCHONDRIAL"/>
    <property type="match status" value="1"/>
</dbReference>
<dbReference type="Proteomes" id="UP000015101">
    <property type="component" value="Unassembled WGS sequence"/>
</dbReference>
<evidence type="ECO:0000259" key="5">
    <source>
        <dbReference type="SMART" id="SM00479"/>
    </source>
</evidence>
<dbReference type="CTD" id="20204586"/>
<dbReference type="OrthoDB" id="270189at2759"/>
<evidence type="ECO:0000256" key="2">
    <source>
        <dbReference type="ARBA" id="ARBA00022722"/>
    </source>
</evidence>
<evidence type="ECO:0000256" key="4">
    <source>
        <dbReference type="ARBA" id="ARBA00022839"/>
    </source>
</evidence>
<dbReference type="Pfam" id="PF00929">
    <property type="entry name" value="RNase_T"/>
    <property type="match status" value="1"/>
</dbReference>
<evidence type="ECO:0000313" key="7">
    <source>
        <dbReference type="EnsemblMetazoa" id="HelroP173544"/>
    </source>
</evidence>
<gene>
    <name evidence="7" type="primary">20204586</name>
    <name evidence="6" type="ORF">HELRODRAFT_173544</name>
</gene>
<accession>T1F6Y7</accession>
<dbReference type="SMART" id="SM00479">
    <property type="entry name" value="EXOIII"/>
    <property type="match status" value="1"/>
</dbReference>
<dbReference type="GO" id="GO:0005739">
    <property type="term" value="C:mitochondrion"/>
    <property type="evidence" value="ECO:0000318"/>
    <property type="project" value="GO_Central"/>
</dbReference>
<keyword evidence="8" id="KW-1185">Reference proteome</keyword>
<dbReference type="GO" id="GO:0003676">
    <property type="term" value="F:nucleic acid binding"/>
    <property type="evidence" value="ECO:0007669"/>
    <property type="project" value="InterPro"/>
</dbReference>
<reference evidence="7" key="3">
    <citation type="submission" date="2015-06" db="UniProtKB">
        <authorList>
            <consortium name="EnsemblMetazoa"/>
        </authorList>
    </citation>
    <scope>IDENTIFICATION</scope>
</reference>
<dbReference type="eggNOG" id="KOG3242">
    <property type="taxonomic scope" value="Eukaryota"/>
</dbReference>
<protein>
    <recommendedName>
        <fullName evidence="5">Exonuclease domain-containing protein</fullName>
    </recommendedName>
</protein>
<dbReference type="EnsemblMetazoa" id="HelroT173544">
    <property type="protein sequence ID" value="HelroP173544"/>
    <property type="gene ID" value="HelroG173544"/>
</dbReference>
<dbReference type="EMBL" id="AMQM01004592">
    <property type="status" value="NOT_ANNOTATED_CDS"/>
    <property type="molecule type" value="Genomic_DNA"/>
</dbReference>
<keyword evidence="4" id="KW-0269">Exonuclease</keyword>
<comment type="similarity">
    <text evidence="1">Belongs to the oligoribonuclease family.</text>
</comment>
<dbReference type="HAMAP" id="MF_00045">
    <property type="entry name" value="Oligoribonuclease"/>
    <property type="match status" value="1"/>
</dbReference>
<proteinExistence type="inferred from homology"/>
<dbReference type="CDD" id="cd06135">
    <property type="entry name" value="Orn"/>
    <property type="match status" value="1"/>
</dbReference>
<evidence type="ECO:0000256" key="1">
    <source>
        <dbReference type="ARBA" id="ARBA00009921"/>
    </source>
</evidence>
<dbReference type="STRING" id="6412.T1F6Y7"/>
<dbReference type="FunCoup" id="T1F6Y7">
    <property type="interactions" value="2004"/>
</dbReference>
<dbReference type="InterPro" id="IPR022894">
    <property type="entry name" value="Oligoribonuclease"/>
</dbReference>
<dbReference type="NCBIfam" id="NF003765">
    <property type="entry name" value="PRK05359.1"/>
    <property type="match status" value="1"/>
</dbReference>
<evidence type="ECO:0000256" key="3">
    <source>
        <dbReference type="ARBA" id="ARBA00022801"/>
    </source>
</evidence>
<dbReference type="PANTHER" id="PTHR11046:SF0">
    <property type="entry name" value="OLIGORIBONUCLEASE, MITOCHONDRIAL"/>
    <property type="match status" value="1"/>
</dbReference>
<dbReference type="InterPro" id="IPR012337">
    <property type="entry name" value="RNaseH-like_sf"/>
</dbReference>
<dbReference type="GO" id="GO:0000175">
    <property type="term" value="F:3'-5'-RNA exonuclease activity"/>
    <property type="evidence" value="ECO:0000318"/>
    <property type="project" value="GO_Central"/>
</dbReference>
<evidence type="ECO:0000313" key="8">
    <source>
        <dbReference type="Proteomes" id="UP000015101"/>
    </source>
</evidence>
<feature type="domain" description="Exonuclease" evidence="5">
    <location>
        <begin position="31"/>
        <end position="205"/>
    </location>
</feature>
<keyword evidence="3" id="KW-0378">Hydrolase</keyword>
<dbReference type="AlphaFoldDB" id="T1F6Y7"/>
<dbReference type="SUPFAM" id="SSF53098">
    <property type="entry name" value="Ribonuclease H-like"/>
    <property type="match status" value="1"/>
</dbReference>
<dbReference type="EMBL" id="KB096633">
    <property type="protein sequence ID" value="ESO03265.1"/>
    <property type="molecule type" value="Genomic_DNA"/>
</dbReference>
<dbReference type="OMA" id="AFFHYRN"/>
<dbReference type="HOGENOM" id="CLU_064761_2_0_1"/>
<sequence>MYGRHGYFNSVFKRYSNTNSLTTSNYVMDKRLVWVDCEMTGLDVDKCHLLEIACLITDDQLNIVAEGPNIVIHQPDEILNSMNNWCLKHHSESGLMEQVRNSRISVKQAEMELLSFVRQHTPPGMCPLAGNSIHVDKKFLEKYMPQFSSHFHYRIVDVSTIKELASRWYPDHSDLAPVKKMVHRAMDDILESIAELRFYRSTFFKML</sequence>